<dbReference type="GO" id="GO:0006694">
    <property type="term" value="P:steroid biosynthetic process"/>
    <property type="evidence" value="ECO:0007669"/>
    <property type="project" value="UniProtKB-KW"/>
</dbReference>
<reference evidence="8 9" key="1">
    <citation type="journal article" date="2014" name="BMC Genomics">
        <title>Genome and secretome analysis of the hemibiotrophic fungal pathogen, Moniliophthora roreri, which causes frosty pod rot disease of cacao: mechanisms of the biotrophic and necrotrophic phases.</title>
        <authorList>
            <person name="Meinhardt L.W."/>
            <person name="Costa G.G.L."/>
            <person name="Thomazella D.P.T."/>
            <person name="Teixeira P.J.P.L."/>
            <person name="Carazzolle M.F."/>
            <person name="Schuster S.C."/>
            <person name="Carlson J.E."/>
            <person name="Guiltinan M.J."/>
            <person name="Mieczkowski P."/>
            <person name="Farmer A."/>
            <person name="Ramaraj T."/>
            <person name="Crozier J."/>
            <person name="Davis R.E."/>
            <person name="Shao J."/>
            <person name="Melnick R.L."/>
            <person name="Pereira G.A.G."/>
            <person name="Bailey B.A."/>
        </authorList>
    </citation>
    <scope>NUCLEOTIDE SEQUENCE [LARGE SCALE GENOMIC DNA]</scope>
    <source>
        <strain evidence="8 9">MCA 2997</strain>
    </source>
</reference>
<comment type="similarity">
    <text evidence="6">Belongs to the short-chain dehydrogenases/reductases (SDR) family. ERG27 subfamily.</text>
</comment>
<keyword evidence="9" id="KW-1185">Reference proteome</keyword>
<accession>V2XQE4</accession>
<evidence type="ECO:0000256" key="6">
    <source>
        <dbReference type="ARBA" id="ARBA00023593"/>
    </source>
</evidence>
<dbReference type="GO" id="GO:0005811">
    <property type="term" value="C:lipid droplet"/>
    <property type="evidence" value="ECO:0007669"/>
    <property type="project" value="TreeGrafter"/>
</dbReference>
<evidence type="ECO:0000256" key="7">
    <source>
        <dbReference type="SAM" id="MobiDB-lite"/>
    </source>
</evidence>
<keyword evidence="3" id="KW-0752">Steroid biosynthesis</keyword>
<keyword evidence="5" id="KW-0443">Lipid metabolism</keyword>
<gene>
    <name evidence="8" type="ORF">Moror_13823</name>
</gene>
<dbReference type="InterPro" id="IPR036291">
    <property type="entry name" value="NAD(P)-bd_dom_sf"/>
</dbReference>
<name>V2XQE4_MONRO</name>
<dbReference type="STRING" id="1381753.V2XQE4"/>
<dbReference type="InterPro" id="IPR051593">
    <property type="entry name" value="Ergosterol_Biosynth_ERG27"/>
</dbReference>
<comment type="caution">
    <text evidence="8">The sequence shown here is derived from an EMBL/GenBank/DDBJ whole genome shotgun (WGS) entry which is preliminary data.</text>
</comment>
<dbReference type="SUPFAM" id="SSF51735">
    <property type="entry name" value="NAD(P)-binding Rossmann-fold domains"/>
    <property type="match status" value="1"/>
</dbReference>
<dbReference type="GO" id="GO:0005741">
    <property type="term" value="C:mitochondrial outer membrane"/>
    <property type="evidence" value="ECO:0007669"/>
    <property type="project" value="TreeGrafter"/>
</dbReference>
<dbReference type="GO" id="GO:0000253">
    <property type="term" value="F:3-beta-hydroxysteroid 3-dehydrogenase (NADP+) activity"/>
    <property type="evidence" value="ECO:0007669"/>
    <property type="project" value="TreeGrafter"/>
</dbReference>
<dbReference type="Gene3D" id="3.40.50.720">
    <property type="entry name" value="NAD(P)-binding Rossmann-like Domain"/>
    <property type="match status" value="1"/>
</dbReference>
<dbReference type="KEGG" id="mrr:Moror_13823"/>
<dbReference type="GO" id="GO:0005789">
    <property type="term" value="C:endoplasmic reticulum membrane"/>
    <property type="evidence" value="ECO:0007669"/>
    <property type="project" value="TreeGrafter"/>
</dbReference>
<evidence type="ECO:0000256" key="5">
    <source>
        <dbReference type="ARBA" id="ARBA00023098"/>
    </source>
</evidence>
<keyword evidence="4" id="KW-0560">Oxidoreductase</keyword>
<sequence>MVSSWPIIIVTGANGGVGFGICQRLLYQLCQSSPPDLHLGPQNNDKSIDFDYPCEGITLIMACRSKKRAQAARDQLFSLLDSFISNLRKQPGYDRHADTFRKNVKIEIHELELGILKSVGDFAREVSAKYPYISHLICNAGVAPFERIIWTRALKQFAVDPMGAVTTPMFYTQTFGEISMDGYGWVWQCNLFGHYVLSRDLQPLLESSKYPHDARVIWTSSLKALRTYEPEDWQLKRTQDPYGSSKYQTELIATHLDRIALHEQNTTQKKVVRHFISHPGVCHTNIDLNLIFPVLHYVKWLVFHITRLLGSLNHPISYDKGAVAVVWLSLASLASISSVFRSQPNPPADPKPTSNGHQDGKGGPEQHPPIKFGSQCGRFGAPLVGHQRIEDWDRNEAERLMKLCDGLYREVKAGETRVPTSEVASERM</sequence>
<dbReference type="AlphaFoldDB" id="V2XQE4"/>
<dbReference type="OrthoDB" id="9989144at2759"/>
<dbReference type="Proteomes" id="UP000017559">
    <property type="component" value="Unassembled WGS sequence"/>
</dbReference>
<evidence type="ECO:0000256" key="2">
    <source>
        <dbReference type="ARBA" id="ARBA00022857"/>
    </source>
</evidence>
<proteinExistence type="inferred from homology"/>
<feature type="region of interest" description="Disordered" evidence="7">
    <location>
        <begin position="341"/>
        <end position="371"/>
    </location>
</feature>
<evidence type="ECO:0000256" key="4">
    <source>
        <dbReference type="ARBA" id="ARBA00023002"/>
    </source>
</evidence>
<evidence type="ECO:0000256" key="1">
    <source>
        <dbReference type="ARBA" id="ARBA00022516"/>
    </source>
</evidence>
<organism evidence="8 9">
    <name type="scientific">Moniliophthora roreri (strain MCA 2997)</name>
    <name type="common">Cocoa frosty pod rot fungus</name>
    <name type="synonym">Crinipellis roreri</name>
    <dbReference type="NCBI Taxonomy" id="1381753"/>
    <lineage>
        <taxon>Eukaryota</taxon>
        <taxon>Fungi</taxon>
        <taxon>Dikarya</taxon>
        <taxon>Basidiomycota</taxon>
        <taxon>Agaricomycotina</taxon>
        <taxon>Agaricomycetes</taxon>
        <taxon>Agaricomycetidae</taxon>
        <taxon>Agaricales</taxon>
        <taxon>Marasmiineae</taxon>
        <taxon>Marasmiaceae</taxon>
        <taxon>Moniliophthora</taxon>
    </lineage>
</organism>
<dbReference type="PANTHER" id="PTHR43647:SF1">
    <property type="entry name" value="3-KETO-STEROID REDUCTASE ERG27"/>
    <property type="match status" value="1"/>
</dbReference>
<dbReference type="HOGENOM" id="CLU_029944_1_0_1"/>
<dbReference type="EMBL" id="AWSO01000113">
    <property type="protein sequence ID" value="ESK95091.1"/>
    <property type="molecule type" value="Genomic_DNA"/>
</dbReference>
<evidence type="ECO:0000256" key="3">
    <source>
        <dbReference type="ARBA" id="ARBA00022955"/>
    </source>
</evidence>
<protein>
    <submittedName>
        <fullName evidence="8">3-keto sterol reductase</fullName>
    </submittedName>
</protein>
<evidence type="ECO:0000313" key="8">
    <source>
        <dbReference type="EMBL" id="ESK95091.1"/>
    </source>
</evidence>
<keyword evidence="1" id="KW-0444">Lipid biosynthesis</keyword>
<evidence type="ECO:0000313" key="9">
    <source>
        <dbReference type="Proteomes" id="UP000017559"/>
    </source>
</evidence>
<dbReference type="PANTHER" id="PTHR43647">
    <property type="entry name" value="DEHYDROGENASE"/>
    <property type="match status" value="1"/>
</dbReference>
<keyword evidence="2" id="KW-0521">NADP</keyword>